<keyword evidence="1" id="KW-1133">Transmembrane helix</keyword>
<evidence type="ECO:0000256" key="1">
    <source>
        <dbReference type="SAM" id="Phobius"/>
    </source>
</evidence>
<evidence type="ECO:0000313" key="2">
    <source>
        <dbReference type="EMBL" id="GAA3740909.1"/>
    </source>
</evidence>
<feature type="transmembrane region" description="Helical" evidence="1">
    <location>
        <begin position="104"/>
        <end position="122"/>
    </location>
</feature>
<dbReference type="Proteomes" id="UP001501004">
    <property type="component" value="Unassembled WGS sequence"/>
</dbReference>
<name>A0ABP7FM29_9MICO</name>
<keyword evidence="3" id="KW-1185">Reference proteome</keyword>
<protein>
    <submittedName>
        <fullName evidence="2">ECF transporter S component</fullName>
    </submittedName>
</protein>
<organism evidence="2 3">
    <name type="scientific">Leifsonella bigeumensis</name>
    <dbReference type="NCBI Taxonomy" id="433643"/>
    <lineage>
        <taxon>Bacteria</taxon>
        <taxon>Bacillati</taxon>
        <taxon>Actinomycetota</taxon>
        <taxon>Actinomycetes</taxon>
        <taxon>Micrococcales</taxon>
        <taxon>Microbacteriaceae</taxon>
        <taxon>Leifsonella</taxon>
    </lineage>
</organism>
<comment type="caution">
    <text evidence="2">The sequence shown here is derived from an EMBL/GenBank/DDBJ whole genome shotgun (WGS) entry which is preliminary data.</text>
</comment>
<dbReference type="InterPro" id="IPR017195">
    <property type="entry name" value="ABC_thiamin-permease_prd"/>
</dbReference>
<feature type="transmembrane region" description="Helical" evidence="1">
    <location>
        <begin position="52"/>
        <end position="74"/>
    </location>
</feature>
<dbReference type="RefSeq" id="WP_344755472.1">
    <property type="nucleotide sequence ID" value="NZ_BAABAE010000003.1"/>
</dbReference>
<reference evidence="3" key="1">
    <citation type="journal article" date="2019" name="Int. J. Syst. Evol. Microbiol.">
        <title>The Global Catalogue of Microorganisms (GCM) 10K type strain sequencing project: providing services to taxonomists for standard genome sequencing and annotation.</title>
        <authorList>
            <consortium name="The Broad Institute Genomics Platform"/>
            <consortium name="The Broad Institute Genome Sequencing Center for Infectious Disease"/>
            <person name="Wu L."/>
            <person name="Ma J."/>
        </authorList>
    </citation>
    <scope>NUCLEOTIDE SEQUENCE [LARGE SCALE GENOMIC DNA]</scope>
    <source>
        <strain evidence="3">JCM 16949</strain>
    </source>
</reference>
<accession>A0ABP7FM29</accession>
<proteinExistence type="predicted"/>
<feature type="transmembrane region" description="Helical" evidence="1">
    <location>
        <begin position="81"/>
        <end position="98"/>
    </location>
</feature>
<sequence length="203" mass="21060">MTKTTTSTPTRNLKWRVVDIVVASVIGVASGAIFLVWNVASGPLTDPLKLLLPGLQALGGGFWLFAGVLTGLVIRKPGAALYGELVAAAVSALVGNQWGPTTLVSGLTQGLGAELVFLVFLYANWRVWVAILAGAVAGLAMAVTDLLIWYPGAATLFMTVYTISGIVSGAVIAGFLSWLAVRGLAKTGALDRFASGRETTARV</sequence>
<dbReference type="Pfam" id="PF09819">
    <property type="entry name" value="ABC_cobalt"/>
    <property type="match status" value="1"/>
</dbReference>
<feature type="transmembrane region" description="Helical" evidence="1">
    <location>
        <begin position="20"/>
        <end position="40"/>
    </location>
</feature>
<evidence type="ECO:0000313" key="3">
    <source>
        <dbReference type="Proteomes" id="UP001501004"/>
    </source>
</evidence>
<dbReference type="PIRSF" id="PIRSF037394">
    <property type="entry name" value="ABC_thiamine-permease_YkoE_prd"/>
    <property type="match status" value="1"/>
</dbReference>
<feature type="transmembrane region" description="Helical" evidence="1">
    <location>
        <begin position="129"/>
        <end position="150"/>
    </location>
</feature>
<keyword evidence="1" id="KW-0812">Transmembrane</keyword>
<dbReference type="EMBL" id="BAABAE010000003">
    <property type="protein sequence ID" value="GAA3740909.1"/>
    <property type="molecule type" value="Genomic_DNA"/>
</dbReference>
<keyword evidence="1" id="KW-0472">Membrane</keyword>
<feature type="transmembrane region" description="Helical" evidence="1">
    <location>
        <begin position="156"/>
        <end position="181"/>
    </location>
</feature>
<gene>
    <name evidence="2" type="ORF">GCM10022239_15820</name>
</gene>